<reference evidence="1" key="1">
    <citation type="submission" date="2023-05" db="EMBL/GenBank/DDBJ databases">
        <authorList>
            <consortium name="ELIXIR-Norway"/>
        </authorList>
    </citation>
    <scope>NUCLEOTIDE SEQUENCE</scope>
</reference>
<name>A0AC59ZAT1_RANTA</name>
<evidence type="ECO:0000313" key="2">
    <source>
        <dbReference type="Proteomes" id="UP001162501"/>
    </source>
</evidence>
<gene>
    <name evidence="1" type="ORF">MRATA1EN22A_LOCUS16183</name>
</gene>
<accession>A0AC59ZAT1</accession>
<reference evidence="1" key="2">
    <citation type="submission" date="2025-03" db="EMBL/GenBank/DDBJ databases">
        <authorList>
            <consortium name="ELIXIR-Norway"/>
            <consortium name="Elixir Norway"/>
        </authorList>
    </citation>
    <scope>NUCLEOTIDE SEQUENCE</scope>
</reference>
<organism evidence="1 2">
    <name type="scientific">Rangifer tarandus platyrhynchus</name>
    <name type="common">Svalbard reindeer</name>
    <dbReference type="NCBI Taxonomy" id="3082113"/>
    <lineage>
        <taxon>Eukaryota</taxon>
        <taxon>Metazoa</taxon>
        <taxon>Chordata</taxon>
        <taxon>Craniata</taxon>
        <taxon>Vertebrata</taxon>
        <taxon>Euteleostomi</taxon>
        <taxon>Mammalia</taxon>
        <taxon>Eutheria</taxon>
        <taxon>Laurasiatheria</taxon>
        <taxon>Artiodactyla</taxon>
        <taxon>Ruminantia</taxon>
        <taxon>Pecora</taxon>
        <taxon>Cervidae</taxon>
        <taxon>Odocoileinae</taxon>
        <taxon>Rangifer</taxon>
    </lineage>
</organism>
<dbReference type="EMBL" id="OX596110">
    <property type="protein sequence ID" value="CAN0347365.1"/>
    <property type="molecule type" value="Genomic_DNA"/>
</dbReference>
<proteinExistence type="predicted"/>
<evidence type="ECO:0000313" key="1">
    <source>
        <dbReference type="EMBL" id="CAN0347365.1"/>
    </source>
</evidence>
<dbReference type="Proteomes" id="UP001162501">
    <property type="component" value="Chromosome 26"/>
</dbReference>
<protein>
    <submittedName>
        <fullName evidence="1">Uncharacterized protein</fullName>
    </submittedName>
</protein>
<sequence length="100" mass="10729">MTVPGHGGRAATQTGGKPLPTNLQARRRLEGDDPARRQSALSSSFSVSAAPPVLPAPEVVLSTRVDTHAYLAAERGTLGPQDTARWLQSRHQLCFRCLGR</sequence>